<evidence type="ECO:0000313" key="1">
    <source>
        <dbReference type="EMBL" id="TBU22828.1"/>
    </source>
</evidence>
<proteinExistence type="predicted"/>
<protein>
    <submittedName>
        <fullName evidence="1">Uncharacterized protein</fullName>
    </submittedName>
</protein>
<gene>
    <name evidence="1" type="ORF">BD311DRAFT_124173</name>
</gene>
<dbReference type="AlphaFoldDB" id="A0A4Q9M9I4"/>
<accession>A0A4Q9M9I4</accession>
<name>A0A4Q9M9I4_9APHY</name>
<dbReference type="Proteomes" id="UP000292957">
    <property type="component" value="Unassembled WGS sequence"/>
</dbReference>
<dbReference type="EMBL" id="ML143525">
    <property type="protein sequence ID" value="TBU22828.1"/>
    <property type="molecule type" value="Genomic_DNA"/>
</dbReference>
<reference evidence="1" key="1">
    <citation type="submission" date="2019-01" db="EMBL/GenBank/DDBJ databases">
        <title>Draft genome sequences of three monokaryotic isolates of the white-rot basidiomycete fungus Dichomitus squalens.</title>
        <authorList>
            <consortium name="DOE Joint Genome Institute"/>
            <person name="Lopez S.C."/>
            <person name="Andreopoulos B."/>
            <person name="Pangilinan J."/>
            <person name="Lipzen A."/>
            <person name="Riley R."/>
            <person name="Ahrendt S."/>
            <person name="Ng V."/>
            <person name="Barry K."/>
            <person name="Daum C."/>
            <person name="Grigoriev I.V."/>
            <person name="Hilden K.S."/>
            <person name="Makela M.R."/>
            <person name="de Vries R.P."/>
        </authorList>
    </citation>
    <scope>NUCLEOTIDE SEQUENCE [LARGE SCALE GENOMIC DNA]</scope>
    <source>
        <strain evidence="1">OM18370.1</strain>
    </source>
</reference>
<sequence>MIVEVGVVALGQNSTGTSLGSQLSQTQRRVLILRTCPAHPKSLPVRHMGTSSFERSTDRAPALQVPRYPQNFHTDPSKADAILPPESSPFQLLFLLYFTSGLNIESTVTPPAPPISLTFANNLGAVICRSLIDLRSLSRRRPNSVPPPK</sequence>
<organism evidence="1">
    <name type="scientific">Dichomitus squalens</name>
    <dbReference type="NCBI Taxonomy" id="114155"/>
    <lineage>
        <taxon>Eukaryota</taxon>
        <taxon>Fungi</taxon>
        <taxon>Dikarya</taxon>
        <taxon>Basidiomycota</taxon>
        <taxon>Agaricomycotina</taxon>
        <taxon>Agaricomycetes</taxon>
        <taxon>Polyporales</taxon>
        <taxon>Polyporaceae</taxon>
        <taxon>Dichomitus</taxon>
    </lineage>
</organism>